<organism evidence="1 2">
    <name type="scientific">Pistacia atlantica</name>
    <dbReference type="NCBI Taxonomy" id="434234"/>
    <lineage>
        <taxon>Eukaryota</taxon>
        <taxon>Viridiplantae</taxon>
        <taxon>Streptophyta</taxon>
        <taxon>Embryophyta</taxon>
        <taxon>Tracheophyta</taxon>
        <taxon>Spermatophyta</taxon>
        <taxon>Magnoliopsida</taxon>
        <taxon>eudicotyledons</taxon>
        <taxon>Gunneridae</taxon>
        <taxon>Pentapetalae</taxon>
        <taxon>rosids</taxon>
        <taxon>malvids</taxon>
        <taxon>Sapindales</taxon>
        <taxon>Anacardiaceae</taxon>
        <taxon>Pistacia</taxon>
    </lineage>
</organism>
<protein>
    <submittedName>
        <fullName evidence="1">Uncharacterized protein</fullName>
    </submittedName>
</protein>
<evidence type="ECO:0000313" key="1">
    <source>
        <dbReference type="EMBL" id="KAJ0089701.1"/>
    </source>
</evidence>
<name>A0ACC1ASQ6_9ROSI</name>
<comment type="caution">
    <text evidence="1">The sequence shown here is derived from an EMBL/GenBank/DDBJ whole genome shotgun (WGS) entry which is preliminary data.</text>
</comment>
<gene>
    <name evidence="1" type="ORF">Patl1_12550</name>
</gene>
<sequence length="545" mass="60463">MPQSYSLSSFPLRYHHISGQGCVVALESAVRQERCAQLSCWKAIRSSNTVSFIEANNINRNRKKIIINNVKFKPLKRYFINRVTLQDGYASKSEDDGDNATSFLEVFSQKLNAFYRFSRPHTVIGTIIGILSVSLLPVVNVADLTPTFFMGLLKALVPSILMNIYIVGLNQLFDVEIDKVNKPDLPLASGDFSMGTGTAIVSAALLMSLGMGIISKSPPLVFALLIGGLLGTVYSVEHPFLRWKRHPFLAASCILFVRALVIQLAFFIHTQKYVLGRPIVITKSLLFATAFMCFFSTVIALFKDIPDIDGDRYFGIQSFSVSLGQERVFWLCVQMLLMAYGAAVMVGASSSSLPISKLVTLFYAEYFLIPFSPPSTHSPRYTITDLQSQSIAAAASSILSSFDFPSKQLHSHLRQQEQLRSSSFSPPATALSFFSSVTLTSSSSFVFLQLNQVKCARANISLHFQQVVHSVRPSPLNSCHRLPPNRGNHPVFNFRSTTVLVKMRTLSPCCTCLIFTLAAENDRADDRTDEWCVISFGCEYQIQPG</sequence>
<accession>A0ACC1ASQ6</accession>
<reference evidence="2" key="1">
    <citation type="journal article" date="2023" name="G3 (Bethesda)">
        <title>Genome assembly and association tests identify interacting loci associated with vigor, precocity, and sex in interspecific pistachio rootstocks.</title>
        <authorList>
            <person name="Palmer W."/>
            <person name="Jacygrad E."/>
            <person name="Sagayaradj S."/>
            <person name="Cavanaugh K."/>
            <person name="Han R."/>
            <person name="Bertier L."/>
            <person name="Beede B."/>
            <person name="Kafkas S."/>
            <person name="Golino D."/>
            <person name="Preece J."/>
            <person name="Michelmore R."/>
        </authorList>
    </citation>
    <scope>NUCLEOTIDE SEQUENCE [LARGE SCALE GENOMIC DNA]</scope>
</reference>
<keyword evidence="2" id="KW-1185">Reference proteome</keyword>
<dbReference type="Proteomes" id="UP001164250">
    <property type="component" value="Chromosome 8"/>
</dbReference>
<dbReference type="EMBL" id="CM047904">
    <property type="protein sequence ID" value="KAJ0089701.1"/>
    <property type="molecule type" value="Genomic_DNA"/>
</dbReference>
<proteinExistence type="predicted"/>
<evidence type="ECO:0000313" key="2">
    <source>
        <dbReference type="Proteomes" id="UP001164250"/>
    </source>
</evidence>